<feature type="transmembrane region" description="Helical" evidence="1">
    <location>
        <begin position="36"/>
        <end position="55"/>
    </location>
</feature>
<dbReference type="AlphaFoldDB" id="A0A3M7RVC8"/>
<evidence type="ECO:0000256" key="1">
    <source>
        <dbReference type="SAM" id="Phobius"/>
    </source>
</evidence>
<name>A0A3M7RVC8_BRAPC</name>
<gene>
    <name evidence="2" type="ORF">BpHYR1_019390</name>
</gene>
<keyword evidence="1" id="KW-1133">Transmembrane helix</keyword>
<dbReference type="Proteomes" id="UP000276133">
    <property type="component" value="Unassembled WGS sequence"/>
</dbReference>
<evidence type="ECO:0000313" key="2">
    <source>
        <dbReference type="EMBL" id="RNA27476.1"/>
    </source>
</evidence>
<organism evidence="2 3">
    <name type="scientific">Brachionus plicatilis</name>
    <name type="common">Marine rotifer</name>
    <name type="synonym">Brachionus muelleri</name>
    <dbReference type="NCBI Taxonomy" id="10195"/>
    <lineage>
        <taxon>Eukaryota</taxon>
        <taxon>Metazoa</taxon>
        <taxon>Spiralia</taxon>
        <taxon>Gnathifera</taxon>
        <taxon>Rotifera</taxon>
        <taxon>Eurotatoria</taxon>
        <taxon>Monogononta</taxon>
        <taxon>Pseudotrocha</taxon>
        <taxon>Ploima</taxon>
        <taxon>Brachionidae</taxon>
        <taxon>Brachionus</taxon>
    </lineage>
</organism>
<protein>
    <submittedName>
        <fullName evidence="2">Uncharacterized protein</fullName>
    </submittedName>
</protein>
<sequence>MQNTRQILGFLNLLKFYILDEFVHCTIKFSIYISKFIINADILVLSMFLVAYLVGPDFSLKLIFFLGDKSYPFFSFVQTTPIFLVLSRFWSKIVINISINFIKFIQKFKINFGKMSIKLCNKFKKNQIDTVGPWRFILKKCQIDTVGLKC</sequence>
<keyword evidence="1" id="KW-0812">Transmembrane</keyword>
<proteinExistence type="predicted"/>
<keyword evidence="3" id="KW-1185">Reference proteome</keyword>
<comment type="caution">
    <text evidence="2">The sequence shown here is derived from an EMBL/GenBank/DDBJ whole genome shotgun (WGS) entry which is preliminary data.</text>
</comment>
<keyword evidence="1" id="KW-0472">Membrane</keyword>
<reference evidence="2 3" key="1">
    <citation type="journal article" date="2018" name="Sci. Rep.">
        <title>Genomic signatures of local adaptation to the degree of environmental predictability in rotifers.</title>
        <authorList>
            <person name="Franch-Gras L."/>
            <person name="Hahn C."/>
            <person name="Garcia-Roger E.M."/>
            <person name="Carmona M.J."/>
            <person name="Serra M."/>
            <person name="Gomez A."/>
        </authorList>
    </citation>
    <scope>NUCLEOTIDE SEQUENCE [LARGE SCALE GENOMIC DNA]</scope>
    <source>
        <strain evidence="2">HYR1</strain>
    </source>
</reference>
<dbReference type="EMBL" id="REGN01002536">
    <property type="protein sequence ID" value="RNA27476.1"/>
    <property type="molecule type" value="Genomic_DNA"/>
</dbReference>
<evidence type="ECO:0000313" key="3">
    <source>
        <dbReference type="Proteomes" id="UP000276133"/>
    </source>
</evidence>
<accession>A0A3M7RVC8</accession>